<feature type="chain" id="PRO_5040492649" evidence="1">
    <location>
        <begin position="22"/>
        <end position="231"/>
    </location>
</feature>
<comment type="caution">
    <text evidence="2">The sequence shown here is derived from an EMBL/GenBank/DDBJ whole genome shotgun (WGS) entry which is preliminary data.</text>
</comment>
<evidence type="ECO:0000313" key="2">
    <source>
        <dbReference type="EMBL" id="KAG9229472.1"/>
    </source>
</evidence>
<accession>A0A9P7YA76</accession>
<dbReference type="OrthoDB" id="536881at2759"/>
<dbReference type="SUPFAM" id="SSF52058">
    <property type="entry name" value="L domain-like"/>
    <property type="match status" value="1"/>
</dbReference>
<sequence length="231" mass="23304">MFVQKLLPALATSTVCSQATAVVNSAADASALANCATIAGSIVIGPSATGIISIDGPEQIGGDLTCSDAGGLVSLGSTTIASIGGSFALSNLTLLSTLNMASLKSVQIINWSALPALSQLSFTAVVSKATSVTITNTFLSTLNGINLETVSVLDINNNNHLKTFSTRVANVTSLLSISNASSIEIPSLAVVNGSMGLYGNYITSLSALNLTTVGYTDSNLRQGSLAIVANS</sequence>
<evidence type="ECO:0000313" key="3">
    <source>
        <dbReference type="Proteomes" id="UP000824998"/>
    </source>
</evidence>
<reference evidence="2" key="1">
    <citation type="journal article" date="2021" name="IMA Fungus">
        <title>Genomic characterization of three marine fungi, including Emericellopsis atlantica sp. nov. with signatures of a generalist lifestyle and marine biomass degradation.</title>
        <authorList>
            <person name="Hagestad O.C."/>
            <person name="Hou L."/>
            <person name="Andersen J.H."/>
            <person name="Hansen E.H."/>
            <person name="Altermark B."/>
            <person name="Li C."/>
            <person name="Kuhnert E."/>
            <person name="Cox R.J."/>
            <person name="Crous P.W."/>
            <person name="Spatafora J.W."/>
            <person name="Lail K."/>
            <person name="Amirebrahimi M."/>
            <person name="Lipzen A."/>
            <person name="Pangilinan J."/>
            <person name="Andreopoulos W."/>
            <person name="Hayes R.D."/>
            <person name="Ng V."/>
            <person name="Grigoriev I.V."/>
            <person name="Jackson S.A."/>
            <person name="Sutton T.D.S."/>
            <person name="Dobson A.D.W."/>
            <person name="Rama T."/>
        </authorList>
    </citation>
    <scope>NUCLEOTIDE SEQUENCE</scope>
    <source>
        <strain evidence="2">TRa018bII</strain>
    </source>
</reference>
<gene>
    <name evidence="2" type="ORF">BJ875DRAFT_507918</name>
</gene>
<organism evidence="2 3">
    <name type="scientific">Amylocarpus encephaloides</name>
    <dbReference type="NCBI Taxonomy" id="45428"/>
    <lineage>
        <taxon>Eukaryota</taxon>
        <taxon>Fungi</taxon>
        <taxon>Dikarya</taxon>
        <taxon>Ascomycota</taxon>
        <taxon>Pezizomycotina</taxon>
        <taxon>Leotiomycetes</taxon>
        <taxon>Helotiales</taxon>
        <taxon>Helotiales incertae sedis</taxon>
        <taxon>Amylocarpus</taxon>
    </lineage>
</organism>
<dbReference type="Proteomes" id="UP000824998">
    <property type="component" value="Unassembled WGS sequence"/>
</dbReference>
<keyword evidence="3" id="KW-1185">Reference proteome</keyword>
<feature type="signal peptide" evidence="1">
    <location>
        <begin position="1"/>
        <end position="21"/>
    </location>
</feature>
<proteinExistence type="predicted"/>
<protein>
    <submittedName>
        <fullName evidence="2">Uncharacterized protein</fullName>
    </submittedName>
</protein>
<keyword evidence="1" id="KW-0732">Signal</keyword>
<evidence type="ECO:0000256" key="1">
    <source>
        <dbReference type="SAM" id="SignalP"/>
    </source>
</evidence>
<name>A0A9P7YA76_9HELO</name>
<dbReference type="EMBL" id="MU251765">
    <property type="protein sequence ID" value="KAG9229472.1"/>
    <property type="molecule type" value="Genomic_DNA"/>
</dbReference>
<dbReference type="AlphaFoldDB" id="A0A9P7YA76"/>